<dbReference type="Proteomes" id="UP000062398">
    <property type="component" value="Chromosome"/>
</dbReference>
<evidence type="ECO:0000313" key="10">
    <source>
        <dbReference type="Proteomes" id="UP000061362"/>
    </source>
</evidence>
<evidence type="ECO:0000313" key="5">
    <source>
        <dbReference type="EMBL" id="AKV78828.1"/>
    </source>
</evidence>
<evidence type="ECO:0000313" key="12">
    <source>
        <dbReference type="Proteomes" id="UP000062475"/>
    </source>
</evidence>
<dbReference type="EMBL" id="CP012174">
    <property type="protein sequence ID" value="AKV78828.1"/>
    <property type="molecule type" value="Genomic_DNA"/>
</dbReference>
<evidence type="ECO:0000313" key="13">
    <source>
        <dbReference type="Proteomes" id="UP000068832"/>
    </source>
</evidence>
<dbReference type="Proteomes" id="UP000061362">
    <property type="component" value="Chromosome"/>
</dbReference>
<dbReference type="EMBL" id="CP008822">
    <property type="protein sequence ID" value="AIM27466.1"/>
    <property type="molecule type" value="Genomic_DNA"/>
</dbReference>
<evidence type="ECO:0000313" key="11">
    <source>
        <dbReference type="Proteomes" id="UP000062398"/>
    </source>
</evidence>
<dbReference type="RefSeq" id="WP_012021268.1">
    <property type="nucleotide sequence ID" value="NZ_AP019770.1"/>
</dbReference>
<name>A0A088E556_9CREN</name>
<reference evidence="2 8" key="1">
    <citation type="journal article" date="2014" name="J. Bacteriol.">
        <title>Role of an Archaeal PitA Transporter in the Copper and Arsenic Resistance of Metallosphaera sedula, an Extreme Thermoacidophile.</title>
        <authorList>
            <person name="McCarthy S."/>
            <person name="Ai C."/>
            <person name="Wheaton G."/>
            <person name="Tevatia R."/>
            <person name="Eckrich V."/>
            <person name="Kelly R."/>
            <person name="Blum P."/>
        </authorList>
    </citation>
    <scope>NUCLEOTIDE SEQUENCE [LARGE SCALE GENOMIC DNA]</scope>
    <source>
        <strain evidence="2 8">CuR1</strain>
    </source>
</reference>
<sequence>MKFLILGAGYAGLTVAHKLRRYLNDEITVISESRVVRENTIFPLLLTDEVKVEETEFDAKVAMERKGVNFVEGRVTQILPESREAKTDKGTFDYDYLFLALGGGYEENFRRIPGHENAVMHHTLDGFLKLKEMLWNTEGNVFVGNAPGSPIEGPSYQVALIAEYILRRRGVKGKVYLATQSPKGVFGPIPLDWVHEKANSYFERRGISVLKGKAVKEIKRGKVVLSDGQEVEADVISVLPSLSAPKVVRDAGLAGNSGFVEVKLPSFRKDDRIFALGDLAQTPFPRTARAAMISAENAVSSVLREVKGLELPMYSLGVLCVMEGGDDGGILRFDTNGKEVKTTLAFGKSYVTIKKLYSKLLVKRAFDVPYHGALTVEIRYNFSP</sequence>
<dbReference type="GeneID" id="91755822"/>
<dbReference type="PATRIC" id="fig|43687.5.peg.1444"/>
<dbReference type="GO" id="GO:0016491">
    <property type="term" value="F:oxidoreductase activity"/>
    <property type="evidence" value="ECO:0007669"/>
    <property type="project" value="InterPro"/>
</dbReference>
<evidence type="ECO:0000313" key="6">
    <source>
        <dbReference type="EMBL" id="AKV81073.1"/>
    </source>
</evidence>
<dbReference type="InterPro" id="IPR036188">
    <property type="entry name" value="FAD/NAD-bd_sf"/>
</dbReference>
<dbReference type="Proteomes" id="UP000056255">
    <property type="component" value="Chromosome"/>
</dbReference>
<dbReference type="EMBL" id="CP012175">
    <property type="protein sequence ID" value="AKV81073.1"/>
    <property type="molecule type" value="Genomic_DNA"/>
</dbReference>
<protein>
    <submittedName>
        <fullName evidence="2 3">Pyridine nucleotide-disulfide oxidoreductase</fullName>
    </submittedName>
</protein>
<evidence type="ECO:0000313" key="2">
    <source>
        <dbReference type="EMBL" id="AIM27466.1"/>
    </source>
</evidence>
<evidence type="ECO:0000313" key="7">
    <source>
        <dbReference type="EMBL" id="AKV83311.1"/>
    </source>
</evidence>
<feature type="domain" description="FAD/NAD(P)-binding" evidence="1">
    <location>
        <begin position="2"/>
        <end position="129"/>
    </location>
</feature>
<evidence type="ECO:0000313" key="8">
    <source>
        <dbReference type="Proteomes" id="UP000029084"/>
    </source>
</evidence>
<evidence type="ECO:0000259" key="1">
    <source>
        <dbReference type="Pfam" id="PF07992"/>
    </source>
</evidence>
<gene>
    <name evidence="2" type="ORF">HA72_1323</name>
    <name evidence="3" type="ORF">MsedA_1341</name>
    <name evidence="4" type="ORF">MsedB_1343</name>
    <name evidence="5" type="ORF">MsedC_1341</name>
    <name evidence="6" type="ORF">MsedD_1342</name>
    <name evidence="7" type="ORF">MsedE_1347</name>
</gene>
<dbReference type="Proteomes" id="UP000068832">
    <property type="component" value="Chromosome"/>
</dbReference>
<proteinExistence type="predicted"/>
<dbReference type="AlphaFoldDB" id="A0A088E556"/>
<reference evidence="7 9" key="3">
    <citation type="submission" date="2015-07" db="EMBL/GenBank/DDBJ databases">
        <title>Physiological, transcriptional responses and genome re-sequencing of acid resistant extremely thermoacidophilic Metallosphaera sedula SARC-M1.</title>
        <authorList>
            <person name="Ai C."/>
            <person name="McCarthy S."/>
            <person name="Eckrich V."/>
            <person name="Rudrappa D."/>
            <person name="Qiu G."/>
            <person name="Blum P."/>
        </authorList>
    </citation>
    <scope>NUCLEOTIDE SEQUENCE [LARGE SCALE GENOMIC DNA]</scope>
    <source>
        <strain evidence="7 9">SARC-M1</strain>
    </source>
</reference>
<dbReference type="InterPro" id="IPR023753">
    <property type="entry name" value="FAD/NAD-binding_dom"/>
</dbReference>
<organism evidence="2 8">
    <name type="scientific">Metallosphaera sedula</name>
    <dbReference type="NCBI Taxonomy" id="43687"/>
    <lineage>
        <taxon>Archaea</taxon>
        <taxon>Thermoproteota</taxon>
        <taxon>Thermoprotei</taxon>
        <taxon>Sulfolobales</taxon>
        <taxon>Sulfolobaceae</taxon>
        <taxon>Metallosphaera</taxon>
    </lineage>
</organism>
<dbReference type="Pfam" id="PF07992">
    <property type="entry name" value="Pyr_redox_2"/>
    <property type="match status" value="1"/>
</dbReference>
<dbReference type="EMBL" id="CP012172">
    <property type="protein sequence ID" value="AKV74337.1"/>
    <property type="molecule type" value="Genomic_DNA"/>
</dbReference>
<dbReference type="PANTHER" id="PTHR43755:SF1">
    <property type="entry name" value="FAD-DEPENDENT PYRIDINE NUCLEOTIDE-DISULPHIDE OXIDOREDUCTASE"/>
    <property type="match status" value="1"/>
</dbReference>
<accession>A0A088E556</accession>
<dbReference type="Proteomes" id="UP000062475">
    <property type="component" value="Chromosome"/>
</dbReference>
<dbReference type="EMBL" id="CP012176">
    <property type="protein sequence ID" value="AKV83311.1"/>
    <property type="molecule type" value="Genomic_DNA"/>
</dbReference>
<dbReference type="OrthoDB" id="38899at2157"/>
<dbReference type="OMA" id="GGPMFEF"/>
<dbReference type="Proteomes" id="UP000029084">
    <property type="component" value="Chromosome"/>
</dbReference>
<evidence type="ECO:0000313" key="3">
    <source>
        <dbReference type="EMBL" id="AKV74337.1"/>
    </source>
</evidence>
<evidence type="ECO:0000313" key="4">
    <source>
        <dbReference type="EMBL" id="AKV76576.1"/>
    </source>
</evidence>
<dbReference type="InterPro" id="IPR052541">
    <property type="entry name" value="SQRD"/>
</dbReference>
<dbReference type="Gene3D" id="3.50.50.100">
    <property type="match status" value="1"/>
</dbReference>
<reference evidence="10 11" key="2">
    <citation type="journal article" date="2015" name="Genome Announc.">
        <title>Complete Genome Sequences of Evolved Arsenate-Resistant Metallosphaera sedula Strains.</title>
        <authorList>
            <person name="Ai C."/>
            <person name="McCarthy S."/>
            <person name="Schackwitz W."/>
            <person name="Martin J."/>
            <person name="Lipzen A."/>
            <person name="Blum P."/>
        </authorList>
    </citation>
    <scope>NUCLEOTIDE SEQUENCE [LARGE SCALE GENOMIC DNA]</scope>
    <source>
        <strain evidence="5 11">ARS120-1</strain>
        <strain evidence="6 10">ARS120-2</strain>
        <strain evidence="3 13">ARS50-1</strain>
        <strain evidence="4 12">ARS50-2</strain>
    </source>
</reference>
<dbReference type="PANTHER" id="PTHR43755">
    <property type="match status" value="1"/>
</dbReference>
<dbReference type="SUPFAM" id="SSF51905">
    <property type="entry name" value="FAD/NAD(P)-binding domain"/>
    <property type="match status" value="2"/>
</dbReference>
<dbReference type="EMBL" id="CP012173">
    <property type="protein sequence ID" value="AKV76576.1"/>
    <property type="molecule type" value="Genomic_DNA"/>
</dbReference>
<evidence type="ECO:0000313" key="9">
    <source>
        <dbReference type="Proteomes" id="UP000056255"/>
    </source>
</evidence>